<reference evidence="2" key="1">
    <citation type="journal article" date="2024" name="Proc. Natl. Acad. Sci. U.S.A.">
        <title>Extraordinary preservation of gene collinearity over three hundred million years revealed in homosporous lycophytes.</title>
        <authorList>
            <person name="Li C."/>
            <person name="Wickell D."/>
            <person name="Kuo L.Y."/>
            <person name="Chen X."/>
            <person name="Nie B."/>
            <person name="Liao X."/>
            <person name="Peng D."/>
            <person name="Ji J."/>
            <person name="Jenkins J."/>
            <person name="Williams M."/>
            <person name="Shu S."/>
            <person name="Plott C."/>
            <person name="Barry K."/>
            <person name="Rajasekar S."/>
            <person name="Grimwood J."/>
            <person name="Han X."/>
            <person name="Sun S."/>
            <person name="Hou Z."/>
            <person name="He W."/>
            <person name="Dai G."/>
            <person name="Sun C."/>
            <person name="Schmutz J."/>
            <person name="Leebens-Mack J.H."/>
            <person name="Li F.W."/>
            <person name="Wang L."/>
        </authorList>
    </citation>
    <scope>NUCLEOTIDE SEQUENCE [LARGE SCALE GENOMIC DNA]</scope>
    <source>
        <strain evidence="2">cv. PW_Plant_1</strain>
    </source>
</reference>
<evidence type="ECO:0000313" key="1">
    <source>
        <dbReference type="EMBL" id="KAJ7548538.1"/>
    </source>
</evidence>
<sequence>MVSMAMSGRRKSLDFSGFVITSQQFLIISCLMVSVAVAQELAITPPRGWNSYDSFSWTITEDQFLANAQIVATTLKSSGYEYVVIDFLWFRMRLPGASVTSPGFDIIDEWGRPVPDPVRWPSTAGGKGFAPIAEKVHAMGLKFGIHVMRGISTAAVANNTPILGAQGSPEGAGGRPWSAQDIALTSQPCSWMPGCFVSVNTSSEGGTAFINSLYQQYASWGVDFVKHDCVFGADDLSLDEITAVSQAIANTSRPIVYSLSPGVRATPSMGSAVNELVHMYRVTSDDWDTWGDVALHFDVARDFAAAGLIGAQGLQDGYSWPDLDMLPLGWLTDPGANKGPHRPTNLSPDEQKSQITLWAMAKSPLMYGGDLRQIDQDTLDLITNPVMLNINAYSFGNAEIAAGPLLGSQALPVLSLAACSETKGASWAVKKSSIPGAYDQLCWTIPTASIAQTNSEGCLNWTMSSLSSISGTWQQAMDSKNNIGHLGNAHVWSYDAGNMCLDSLDYRSNLGILHLSNLEAHAGIMTSGQFLPCSKQKSQTWQLTSEGKLTSPSTGLCATVDAQVNVKRVWAARGSDGEFYVAFFNLGMNSSSITLSVDELTRSQNVNVTSGSGQPSASTAAPSSESSWQCTGTDVWNNQIVNVFAQSLSAIVPSHGCVLYSLTCTISN</sequence>
<name>A0ACC2D2S1_DIPCM</name>
<evidence type="ECO:0000313" key="2">
    <source>
        <dbReference type="Proteomes" id="UP001162992"/>
    </source>
</evidence>
<keyword evidence="2" id="KW-1185">Reference proteome</keyword>
<proteinExistence type="predicted"/>
<accession>A0ACC2D2S1</accession>
<gene>
    <name evidence="1" type="ORF">O6H91_07G015700</name>
</gene>
<comment type="caution">
    <text evidence="1">The sequence shown here is derived from an EMBL/GenBank/DDBJ whole genome shotgun (WGS) entry which is preliminary data.</text>
</comment>
<organism evidence="1 2">
    <name type="scientific">Diphasiastrum complanatum</name>
    <name type="common">Issler's clubmoss</name>
    <name type="synonym">Lycopodium complanatum</name>
    <dbReference type="NCBI Taxonomy" id="34168"/>
    <lineage>
        <taxon>Eukaryota</taxon>
        <taxon>Viridiplantae</taxon>
        <taxon>Streptophyta</taxon>
        <taxon>Embryophyta</taxon>
        <taxon>Tracheophyta</taxon>
        <taxon>Lycopodiopsida</taxon>
        <taxon>Lycopodiales</taxon>
        <taxon>Lycopodiaceae</taxon>
        <taxon>Lycopodioideae</taxon>
        <taxon>Diphasiastrum</taxon>
    </lineage>
</organism>
<dbReference type="EMBL" id="CM055098">
    <property type="protein sequence ID" value="KAJ7548538.1"/>
    <property type="molecule type" value="Genomic_DNA"/>
</dbReference>
<dbReference type="Proteomes" id="UP001162992">
    <property type="component" value="Chromosome 7"/>
</dbReference>
<protein>
    <submittedName>
        <fullName evidence="1">Uncharacterized protein</fullName>
    </submittedName>
</protein>